<dbReference type="InterPro" id="IPR015815">
    <property type="entry name" value="HIBADH-related"/>
</dbReference>
<proteinExistence type="inferred from homology"/>
<feature type="domain" description="6-phosphogluconate dehydrogenase NADP-binding" evidence="11">
    <location>
        <begin position="6"/>
        <end position="163"/>
    </location>
</feature>
<sequence length="299" mass="30209">MTRGTVAIFGLGAMGGGMAGALVRAGLVTHGFDVNADAVARFRAAGGAEGTLEEVAATLDAVVVVVVNAAQTEDVLFGANGIAGKLAKGTVVVACATVPPEFARDMAARCADLGLEYLDAPVSGGTIRAADGTLSILASGSAAAFDRARPALEAMAERVFELGDTVGAGSSMKAVNQMLVGIHIAAMAEAMTFGMTQGVEPDQFLEVISQCAGTSWALESRGPHVRDGDYTPLSAVDIWPKDLGIVMDIAKSAKFGAPITAAALQQWLAASGSGLGREDDAAVAKVYARNAGITLPGDA</sequence>
<evidence type="ECO:0000256" key="9">
    <source>
        <dbReference type="ARBA" id="ARBA00047312"/>
    </source>
</evidence>
<dbReference type="InterPro" id="IPR036291">
    <property type="entry name" value="NAD(P)-bd_dom_sf"/>
</dbReference>
<evidence type="ECO:0000256" key="7">
    <source>
        <dbReference type="ARBA" id="ARBA00038870"/>
    </source>
</evidence>
<dbReference type="InterPro" id="IPR008927">
    <property type="entry name" value="6-PGluconate_DH-like_C_sf"/>
</dbReference>
<dbReference type="PANTHER" id="PTHR43060">
    <property type="entry name" value="3-HYDROXYISOBUTYRATE DEHYDROGENASE-LIKE 1, MITOCHONDRIAL-RELATED"/>
    <property type="match status" value="1"/>
</dbReference>
<accession>A0A073J1F0</accession>
<dbReference type="Gene3D" id="1.10.1040.10">
    <property type="entry name" value="N-(1-d-carboxylethyl)-l-norvaline Dehydrogenase, domain 2"/>
    <property type="match status" value="1"/>
</dbReference>
<evidence type="ECO:0000313" key="14">
    <source>
        <dbReference type="Proteomes" id="UP000027746"/>
    </source>
</evidence>
<dbReference type="EC" id="1.1.1.411" evidence="7"/>
<comment type="function">
    <text evidence="5">Catalyzes oxidation of L-threonate to 2-oxo-tetronate. Can use either NAD(+) or NADP(+) as cosubstrate, with a preference for NAD(+).</text>
</comment>
<dbReference type="InterPro" id="IPR050006">
    <property type="entry name" value="LtnD"/>
</dbReference>
<dbReference type="InterPro" id="IPR013328">
    <property type="entry name" value="6PGD_dom2"/>
</dbReference>
<dbReference type="SUPFAM" id="SSF51735">
    <property type="entry name" value="NAD(P)-binding Rossmann-fold domains"/>
    <property type="match status" value="1"/>
</dbReference>
<dbReference type="GeneID" id="68869269"/>
<comment type="similarity">
    <text evidence="6">Belongs to the HIBADH-related family. L-threonate dehydrogenase subfamily.</text>
</comment>
<dbReference type="GO" id="GO:0016616">
    <property type="term" value="F:oxidoreductase activity, acting on the CH-OH group of donors, NAD or NADP as acceptor"/>
    <property type="evidence" value="ECO:0007669"/>
    <property type="project" value="InterPro"/>
</dbReference>
<evidence type="ECO:0000313" key="13">
    <source>
        <dbReference type="EMBL" id="KEJ96418.1"/>
    </source>
</evidence>
<keyword evidence="4" id="KW-0119">Carbohydrate metabolism</keyword>
<evidence type="ECO:0000259" key="12">
    <source>
        <dbReference type="Pfam" id="PF14833"/>
    </source>
</evidence>
<evidence type="ECO:0000256" key="6">
    <source>
        <dbReference type="ARBA" id="ARBA00037979"/>
    </source>
</evidence>
<feature type="active site" evidence="10">
    <location>
        <position position="173"/>
    </location>
</feature>
<dbReference type="InterPro" id="IPR006115">
    <property type="entry name" value="6PGDH_NADP-bd"/>
</dbReference>
<evidence type="ECO:0000256" key="1">
    <source>
        <dbReference type="ARBA" id="ARBA00022857"/>
    </source>
</evidence>
<evidence type="ECO:0000256" key="3">
    <source>
        <dbReference type="ARBA" id="ARBA00023027"/>
    </source>
</evidence>
<dbReference type="Pfam" id="PF03446">
    <property type="entry name" value="NAD_binding_2"/>
    <property type="match status" value="1"/>
</dbReference>
<dbReference type="SUPFAM" id="SSF48179">
    <property type="entry name" value="6-phosphogluconate dehydrogenase C-terminal domain-like"/>
    <property type="match status" value="1"/>
</dbReference>
<keyword evidence="3" id="KW-0520">NAD</keyword>
<organism evidence="13 14">
    <name type="scientific">Pseudosulfitobacter pseudonitzschiae</name>
    <dbReference type="NCBI Taxonomy" id="1402135"/>
    <lineage>
        <taxon>Bacteria</taxon>
        <taxon>Pseudomonadati</taxon>
        <taxon>Pseudomonadota</taxon>
        <taxon>Alphaproteobacteria</taxon>
        <taxon>Rhodobacterales</taxon>
        <taxon>Roseobacteraceae</taxon>
        <taxon>Pseudosulfitobacter</taxon>
    </lineage>
</organism>
<dbReference type="AlphaFoldDB" id="A0A073J1F0"/>
<dbReference type="GO" id="GO:0051287">
    <property type="term" value="F:NAD binding"/>
    <property type="evidence" value="ECO:0007669"/>
    <property type="project" value="InterPro"/>
</dbReference>
<dbReference type="EMBL" id="JAMD01000003">
    <property type="protein sequence ID" value="KEJ96418.1"/>
    <property type="molecule type" value="Genomic_DNA"/>
</dbReference>
<dbReference type="Gene3D" id="3.40.50.720">
    <property type="entry name" value="NAD(P)-binding Rossmann-like Domain"/>
    <property type="match status" value="1"/>
</dbReference>
<evidence type="ECO:0000256" key="5">
    <source>
        <dbReference type="ARBA" id="ARBA00037062"/>
    </source>
</evidence>
<dbReference type="NCBIfam" id="NF043037">
    <property type="entry name" value="ThreonDh"/>
    <property type="match status" value="1"/>
</dbReference>
<dbReference type="RefSeq" id="WP_037923736.1">
    <property type="nucleotide sequence ID" value="NZ_CP054599.1"/>
</dbReference>
<keyword evidence="1" id="KW-0521">NADP</keyword>
<evidence type="ECO:0000256" key="8">
    <source>
        <dbReference type="ARBA" id="ARBA00039407"/>
    </source>
</evidence>
<dbReference type="InterPro" id="IPR029154">
    <property type="entry name" value="HIBADH-like_NADP-bd"/>
</dbReference>
<reference evidence="13 14" key="1">
    <citation type="submission" date="2014-01" db="EMBL/GenBank/DDBJ databases">
        <title>Sulfitobacter sp. H3 (MCCC 1A00686) Genome Sequencing.</title>
        <authorList>
            <person name="Lai Q."/>
            <person name="Hong Z."/>
        </authorList>
    </citation>
    <scope>NUCLEOTIDE SEQUENCE [LARGE SCALE GENOMIC DNA]</scope>
    <source>
        <strain evidence="13 14">H3</strain>
    </source>
</reference>
<keyword evidence="14" id="KW-1185">Reference proteome</keyword>
<protein>
    <recommendedName>
        <fullName evidence="8">L-threonate dehydrogenase</fullName>
        <ecNumber evidence="7">1.1.1.411</ecNumber>
    </recommendedName>
</protein>
<keyword evidence="2" id="KW-0560">Oxidoreductase</keyword>
<comment type="catalytic activity">
    <reaction evidence="9">
        <text>L-threonate + NAD(+) = 2-dehydro-L-erythronate + NADH + H(+)</text>
        <dbReference type="Rhea" id="RHEA:52548"/>
        <dbReference type="ChEBI" id="CHEBI:15378"/>
        <dbReference type="ChEBI" id="CHEBI:57540"/>
        <dbReference type="ChEBI" id="CHEBI:57561"/>
        <dbReference type="ChEBI" id="CHEBI:57945"/>
        <dbReference type="ChEBI" id="CHEBI:136669"/>
        <dbReference type="EC" id="1.1.1.411"/>
    </reaction>
</comment>
<comment type="caution">
    <text evidence="13">The sequence shown here is derived from an EMBL/GenBank/DDBJ whole genome shotgun (WGS) entry which is preliminary data.</text>
</comment>
<dbReference type="Pfam" id="PF14833">
    <property type="entry name" value="NAD_binding_11"/>
    <property type="match status" value="1"/>
</dbReference>
<evidence type="ECO:0000256" key="10">
    <source>
        <dbReference type="PIRSR" id="PIRSR000103-1"/>
    </source>
</evidence>
<evidence type="ECO:0000259" key="11">
    <source>
        <dbReference type="Pfam" id="PF03446"/>
    </source>
</evidence>
<feature type="domain" description="3-hydroxyisobutyrate dehydrogenase-like NAD-binding" evidence="12">
    <location>
        <begin position="167"/>
        <end position="287"/>
    </location>
</feature>
<dbReference type="PANTHER" id="PTHR43060:SF17">
    <property type="entry name" value="L-THREONATE DEHYDROGENASE"/>
    <property type="match status" value="1"/>
</dbReference>
<dbReference type="PIRSF" id="PIRSF000103">
    <property type="entry name" value="HIBADH"/>
    <property type="match status" value="1"/>
</dbReference>
<gene>
    <name evidence="13" type="ORF">SUH3_13740</name>
</gene>
<name>A0A073J1F0_9RHOB</name>
<dbReference type="Proteomes" id="UP000027746">
    <property type="component" value="Unassembled WGS sequence"/>
</dbReference>
<dbReference type="OrthoDB" id="9812907at2"/>
<evidence type="ECO:0000256" key="4">
    <source>
        <dbReference type="ARBA" id="ARBA00023277"/>
    </source>
</evidence>
<dbReference type="GO" id="GO:0050661">
    <property type="term" value="F:NADP binding"/>
    <property type="evidence" value="ECO:0007669"/>
    <property type="project" value="InterPro"/>
</dbReference>
<evidence type="ECO:0000256" key="2">
    <source>
        <dbReference type="ARBA" id="ARBA00023002"/>
    </source>
</evidence>